<dbReference type="SUPFAM" id="SSF54909">
    <property type="entry name" value="Dimeric alpha+beta barrel"/>
    <property type="match status" value="2"/>
</dbReference>
<proteinExistence type="inferred from homology"/>
<feature type="domain" description="NIPSNAP" evidence="3">
    <location>
        <begin position="197"/>
        <end position="295"/>
    </location>
</feature>
<dbReference type="GO" id="GO:0005739">
    <property type="term" value="C:mitochondrion"/>
    <property type="evidence" value="ECO:0007669"/>
    <property type="project" value="TreeGrafter"/>
</dbReference>
<dbReference type="FunFam" id="3.30.70.100:FF:000004">
    <property type="entry name" value="NIPSNAP family protein"/>
    <property type="match status" value="1"/>
</dbReference>
<dbReference type="GO" id="GO:0000423">
    <property type="term" value="P:mitophagy"/>
    <property type="evidence" value="ECO:0007669"/>
    <property type="project" value="UniProtKB-ARBA"/>
</dbReference>
<comment type="caution">
    <text evidence="4">The sequence shown here is derived from an EMBL/GenBank/DDBJ whole genome shotgun (WGS) entry which is preliminary data.</text>
</comment>
<dbReference type="Proteomes" id="UP000311382">
    <property type="component" value="Unassembled WGS sequence"/>
</dbReference>
<name>A0A5C5G6P0_9BASI</name>
<evidence type="ECO:0000256" key="1">
    <source>
        <dbReference type="ARBA" id="ARBA00005291"/>
    </source>
</evidence>
<dbReference type="InterPro" id="IPR012577">
    <property type="entry name" value="NIPSNAP"/>
</dbReference>
<keyword evidence="5" id="KW-1185">Reference proteome</keyword>
<gene>
    <name evidence="4" type="ORF">DMC30DRAFT_371173</name>
</gene>
<dbReference type="Pfam" id="PF07978">
    <property type="entry name" value="NIPSNAP"/>
    <property type="match status" value="2"/>
</dbReference>
<evidence type="ECO:0000256" key="2">
    <source>
        <dbReference type="SAM" id="MobiDB-lite"/>
    </source>
</evidence>
<evidence type="ECO:0000313" key="5">
    <source>
        <dbReference type="Proteomes" id="UP000311382"/>
    </source>
</evidence>
<dbReference type="Gene3D" id="3.30.70.100">
    <property type="match status" value="2"/>
</dbReference>
<dbReference type="InterPro" id="IPR051557">
    <property type="entry name" value="NipSnap_domain"/>
</dbReference>
<accession>A0A5C5G6P0</accession>
<reference evidence="4 5" key="1">
    <citation type="submission" date="2019-03" db="EMBL/GenBank/DDBJ databases">
        <title>Rhodosporidium diobovatum UCD-FST 08-225 genome sequencing, assembly, and annotation.</title>
        <authorList>
            <person name="Fakankun I.U."/>
            <person name="Fristensky B."/>
            <person name="Levin D.B."/>
        </authorList>
    </citation>
    <scope>NUCLEOTIDE SEQUENCE [LARGE SCALE GENOMIC DNA]</scope>
    <source>
        <strain evidence="4 5">UCD-FST 08-225</strain>
    </source>
</reference>
<dbReference type="STRING" id="5288.A0A5C5G6P0"/>
<organism evidence="4 5">
    <name type="scientific">Rhodotorula diobovata</name>
    <dbReference type="NCBI Taxonomy" id="5288"/>
    <lineage>
        <taxon>Eukaryota</taxon>
        <taxon>Fungi</taxon>
        <taxon>Dikarya</taxon>
        <taxon>Basidiomycota</taxon>
        <taxon>Pucciniomycotina</taxon>
        <taxon>Microbotryomycetes</taxon>
        <taxon>Sporidiobolales</taxon>
        <taxon>Sporidiobolaceae</taxon>
        <taxon>Rhodotorula</taxon>
    </lineage>
</organism>
<dbReference type="PANTHER" id="PTHR21017">
    <property type="entry name" value="NIPSNAP-RELATED"/>
    <property type="match status" value="1"/>
</dbReference>
<feature type="region of interest" description="Disordered" evidence="2">
    <location>
        <begin position="1"/>
        <end position="29"/>
    </location>
</feature>
<sequence length="297" mass="33934">MPSRPTPLTALRARPRPLPSSLVTSPRPRAFPTSLVPRAAALSTTAQRASVKDYAAAFLHGSEEAKEHLKQQHSKLVGRHKYVHELQRHQVLPQHVEQYKKLIEGYYRGIHESSEFDARLTGSWEIVVGDVDTFVHIWEYQGLGGFERTKAAIRESRGHLQFFNHEILPLINSRNSQLCTEFKFFPVTDPQERGGLYELRTYDLKPGALLEWEHEWRGGLEARIAAGHTPVACWYAGIGKLHTVHMIWHYASLEARREIRAASWLNDKWSNTVSRTVPLTQSMTSNILKALPYSPMR</sequence>
<evidence type="ECO:0000313" key="4">
    <source>
        <dbReference type="EMBL" id="TNY24615.1"/>
    </source>
</evidence>
<evidence type="ECO:0000259" key="3">
    <source>
        <dbReference type="Pfam" id="PF07978"/>
    </source>
</evidence>
<dbReference type="OrthoDB" id="10262843at2759"/>
<protein>
    <recommendedName>
        <fullName evidence="3">NIPSNAP domain-containing protein</fullName>
    </recommendedName>
</protein>
<dbReference type="AlphaFoldDB" id="A0A5C5G6P0"/>
<comment type="similarity">
    <text evidence="1">Belongs to the NipSnap family.</text>
</comment>
<dbReference type="EMBL" id="SOZI01000002">
    <property type="protein sequence ID" value="TNY24615.1"/>
    <property type="molecule type" value="Genomic_DNA"/>
</dbReference>
<feature type="domain" description="NIPSNAP" evidence="3">
    <location>
        <begin position="100"/>
        <end position="184"/>
    </location>
</feature>
<dbReference type="PANTHER" id="PTHR21017:SF17">
    <property type="entry name" value="PROTEIN NIPSNAP"/>
    <property type="match status" value="1"/>
</dbReference>
<dbReference type="InterPro" id="IPR011008">
    <property type="entry name" value="Dimeric_a/b-barrel"/>
</dbReference>